<comment type="caution">
    <text evidence="12">The sequence shown here is derived from an EMBL/GenBank/DDBJ whole genome shotgun (WGS) entry which is preliminary data.</text>
</comment>
<dbReference type="CDD" id="cd03429">
    <property type="entry name" value="NUDIX_NADH_pyrophosphatase_Nudt13"/>
    <property type="match status" value="1"/>
</dbReference>
<dbReference type="InterPro" id="IPR049734">
    <property type="entry name" value="NudC-like_C"/>
</dbReference>
<keyword evidence="13" id="KW-1185">Reference proteome</keyword>
<evidence type="ECO:0000256" key="5">
    <source>
        <dbReference type="ARBA" id="ARBA00022723"/>
    </source>
</evidence>
<evidence type="ECO:0000256" key="4">
    <source>
        <dbReference type="ARBA" id="ARBA00012381"/>
    </source>
</evidence>
<dbReference type="Gene3D" id="3.90.79.10">
    <property type="entry name" value="Nucleoside Triphosphate Pyrophosphohydrolase"/>
    <property type="match status" value="1"/>
</dbReference>
<evidence type="ECO:0000256" key="1">
    <source>
        <dbReference type="ARBA" id="ARBA00001946"/>
    </source>
</evidence>
<dbReference type="InterPro" id="IPR020084">
    <property type="entry name" value="NUDIX_hydrolase_CS"/>
</dbReference>
<gene>
    <name evidence="12" type="ORF">GCM10011515_13960</name>
</gene>
<evidence type="ECO:0000256" key="8">
    <source>
        <dbReference type="ARBA" id="ARBA00023027"/>
    </source>
</evidence>
<dbReference type="InterPro" id="IPR000086">
    <property type="entry name" value="NUDIX_hydrolase_dom"/>
</dbReference>
<dbReference type="SUPFAM" id="SSF55811">
    <property type="entry name" value="Nudix"/>
    <property type="match status" value="1"/>
</dbReference>
<dbReference type="NCBIfam" id="NF001299">
    <property type="entry name" value="PRK00241.1"/>
    <property type="match status" value="1"/>
</dbReference>
<dbReference type="InterPro" id="IPR015376">
    <property type="entry name" value="Znr_NADH_PPase"/>
</dbReference>
<dbReference type="EMBL" id="BMKL01000001">
    <property type="protein sequence ID" value="GGD95325.1"/>
    <property type="molecule type" value="Genomic_DNA"/>
</dbReference>
<keyword evidence="8" id="KW-0520">NAD</keyword>
<accession>A0ABQ1S8I5</accession>
<dbReference type="Pfam" id="PF00293">
    <property type="entry name" value="NUDIX"/>
    <property type="match status" value="1"/>
</dbReference>
<comment type="cofactor">
    <cofactor evidence="2">
        <name>Zn(2+)</name>
        <dbReference type="ChEBI" id="CHEBI:29105"/>
    </cofactor>
</comment>
<dbReference type="InterPro" id="IPR050241">
    <property type="entry name" value="NAD-cap_RNA_hydrolase_NudC"/>
</dbReference>
<keyword evidence="5" id="KW-0479">Metal-binding</keyword>
<evidence type="ECO:0000256" key="3">
    <source>
        <dbReference type="ARBA" id="ARBA00009595"/>
    </source>
</evidence>
<evidence type="ECO:0000256" key="2">
    <source>
        <dbReference type="ARBA" id="ARBA00001947"/>
    </source>
</evidence>
<dbReference type="PRINTS" id="PR00502">
    <property type="entry name" value="NUDIXFAMILY"/>
</dbReference>
<dbReference type="PANTHER" id="PTHR42904">
    <property type="entry name" value="NUDIX HYDROLASE, NUDC SUBFAMILY"/>
    <property type="match status" value="1"/>
</dbReference>
<name>A0ABQ1S8I5_9SPHN</name>
<dbReference type="PROSITE" id="PS00893">
    <property type="entry name" value="NUDIX_BOX"/>
    <property type="match status" value="1"/>
</dbReference>
<evidence type="ECO:0000256" key="9">
    <source>
        <dbReference type="ARBA" id="ARBA00023679"/>
    </source>
</evidence>
<dbReference type="InterPro" id="IPR020476">
    <property type="entry name" value="Nudix_hydrolase"/>
</dbReference>
<comment type="catalytic activity">
    <reaction evidence="9">
        <text>a 5'-end NAD(+)-phospho-ribonucleoside in mRNA + H2O = a 5'-end phospho-adenosine-phospho-ribonucleoside in mRNA + beta-nicotinamide D-ribonucleotide + 2 H(+)</text>
        <dbReference type="Rhea" id="RHEA:60876"/>
        <dbReference type="Rhea" id="RHEA-COMP:15698"/>
        <dbReference type="Rhea" id="RHEA-COMP:15719"/>
        <dbReference type="ChEBI" id="CHEBI:14649"/>
        <dbReference type="ChEBI" id="CHEBI:15377"/>
        <dbReference type="ChEBI" id="CHEBI:15378"/>
        <dbReference type="ChEBI" id="CHEBI:144029"/>
        <dbReference type="ChEBI" id="CHEBI:144051"/>
    </reaction>
    <physiologicalReaction direction="left-to-right" evidence="9">
        <dbReference type="Rhea" id="RHEA:60877"/>
    </physiologicalReaction>
</comment>
<dbReference type="Pfam" id="PF09296">
    <property type="entry name" value="NUDIX-like"/>
    <property type="match status" value="1"/>
</dbReference>
<evidence type="ECO:0000259" key="11">
    <source>
        <dbReference type="PROSITE" id="PS51462"/>
    </source>
</evidence>
<keyword evidence="7" id="KW-0460">Magnesium</keyword>
<feature type="domain" description="Nudix hydrolase" evidence="11">
    <location>
        <begin position="156"/>
        <end position="280"/>
    </location>
</feature>
<dbReference type="InterPro" id="IPR015375">
    <property type="entry name" value="NADH_PPase-like_N"/>
</dbReference>
<keyword evidence="6 10" id="KW-0378">Hydrolase</keyword>
<evidence type="ECO:0000256" key="7">
    <source>
        <dbReference type="ARBA" id="ARBA00022842"/>
    </source>
</evidence>
<comment type="similarity">
    <text evidence="3">Belongs to the Nudix hydrolase family. NudC subfamily.</text>
</comment>
<protein>
    <recommendedName>
        <fullName evidence="4">NAD(+) diphosphatase</fullName>
        <ecNumber evidence="4">3.6.1.22</ecNumber>
    </recommendedName>
</protein>
<dbReference type="PANTHER" id="PTHR42904:SF6">
    <property type="entry name" value="NAD-CAPPED RNA HYDROLASE NUDT12"/>
    <property type="match status" value="1"/>
</dbReference>
<dbReference type="PROSITE" id="PS51462">
    <property type="entry name" value="NUDIX"/>
    <property type="match status" value="1"/>
</dbReference>
<evidence type="ECO:0000313" key="12">
    <source>
        <dbReference type="EMBL" id="GGD95325.1"/>
    </source>
</evidence>
<sequence>MALAFTGSPLDRADHVRADPDALAGHMNWRARLLLLDGLMPGVDELGGLAWGSLADAPEDCELVFLGLEAGESGSARACFAAVPQSGDSSPRLANPALWQLMATLPPGDLALYGGARSICDWHARHRFCSSCGGNTTIAKGGWQRGCGTCGAQHFPRVDPVTIMLVENDGRLMLGRGLGWPEGRFSTLAGFVEPGESIEEAVAREVLEESGLRVRDVQYVASQPWPFPSQLMLGCYAMTDDDEVVIDTTELAEGRWFTRDEVAAALADDPDAPFGAPPRHAIANHLMQWWLDR</sequence>
<proteinExistence type="inferred from homology"/>
<reference evidence="13" key="1">
    <citation type="journal article" date="2019" name="Int. J. Syst. Evol. Microbiol.">
        <title>The Global Catalogue of Microorganisms (GCM) 10K type strain sequencing project: providing services to taxonomists for standard genome sequencing and annotation.</title>
        <authorList>
            <consortium name="The Broad Institute Genomics Platform"/>
            <consortium name="The Broad Institute Genome Sequencing Center for Infectious Disease"/>
            <person name="Wu L."/>
            <person name="Ma J."/>
        </authorList>
    </citation>
    <scope>NUCLEOTIDE SEQUENCE [LARGE SCALE GENOMIC DNA]</scope>
    <source>
        <strain evidence="13">CGMCC 1.15959</strain>
    </source>
</reference>
<organism evidence="12 13">
    <name type="scientific">Tsuneonella deserti</name>
    <dbReference type="NCBI Taxonomy" id="2035528"/>
    <lineage>
        <taxon>Bacteria</taxon>
        <taxon>Pseudomonadati</taxon>
        <taxon>Pseudomonadota</taxon>
        <taxon>Alphaproteobacteria</taxon>
        <taxon>Sphingomonadales</taxon>
        <taxon>Erythrobacteraceae</taxon>
        <taxon>Tsuneonella</taxon>
    </lineage>
</organism>
<dbReference type="Proteomes" id="UP000619041">
    <property type="component" value="Unassembled WGS sequence"/>
</dbReference>
<dbReference type="EC" id="3.6.1.22" evidence="4"/>
<evidence type="ECO:0000256" key="6">
    <source>
        <dbReference type="ARBA" id="ARBA00022801"/>
    </source>
</evidence>
<evidence type="ECO:0000256" key="10">
    <source>
        <dbReference type="RuleBase" id="RU003476"/>
    </source>
</evidence>
<dbReference type="Gene3D" id="3.90.79.20">
    <property type="match status" value="1"/>
</dbReference>
<dbReference type="InterPro" id="IPR015797">
    <property type="entry name" value="NUDIX_hydrolase-like_dom_sf"/>
</dbReference>
<evidence type="ECO:0000313" key="13">
    <source>
        <dbReference type="Proteomes" id="UP000619041"/>
    </source>
</evidence>
<comment type="cofactor">
    <cofactor evidence="1">
        <name>Mg(2+)</name>
        <dbReference type="ChEBI" id="CHEBI:18420"/>
    </cofactor>
</comment>
<dbReference type="Pfam" id="PF09297">
    <property type="entry name" value="Zn_ribbon_NUD"/>
    <property type="match status" value="1"/>
</dbReference>